<dbReference type="InterPro" id="IPR002110">
    <property type="entry name" value="Ankyrin_rpt"/>
</dbReference>
<dbReference type="GO" id="GO:0071356">
    <property type="term" value="P:cellular response to tumor necrosis factor"/>
    <property type="evidence" value="ECO:0007669"/>
    <property type="project" value="TreeGrafter"/>
</dbReference>
<dbReference type="InterPro" id="IPR051070">
    <property type="entry name" value="NF-kappa-B_inhibitor"/>
</dbReference>
<dbReference type="Gene3D" id="1.25.40.20">
    <property type="entry name" value="Ankyrin repeat-containing domain"/>
    <property type="match status" value="2"/>
</dbReference>
<feature type="repeat" description="ANK" evidence="3">
    <location>
        <begin position="206"/>
        <end position="238"/>
    </location>
</feature>
<dbReference type="Pfam" id="PF09372">
    <property type="entry name" value="PRANC"/>
    <property type="match status" value="1"/>
</dbReference>
<dbReference type="EMBL" id="MF678796">
    <property type="protein sequence ID" value="AUD40339.1"/>
    <property type="molecule type" value="Genomic_DNA"/>
</dbReference>
<accession>A0A2H4X2P8</accession>
<dbReference type="PROSITE" id="PS50088">
    <property type="entry name" value="ANK_REPEAT"/>
    <property type="match status" value="4"/>
</dbReference>
<dbReference type="PROSITE" id="PS50297">
    <property type="entry name" value="ANK_REP_REGION"/>
    <property type="match status" value="3"/>
</dbReference>
<feature type="repeat" description="ANK" evidence="3">
    <location>
        <begin position="173"/>
        <end position="205"/>
    </location>
</feature>
<organism evidence="5 6">
    <name type="scientific">Flamingopox virus FGPVKD09</name>
    <dbReference type="NCBI Taxonomy" id="2059380"/>
    <lineage>
        <taxon>Viruses</taxon>
        <taxon>Varidnaviria</taxon>
        <taxon>Bamfordvirae</taxon>
        <taxon>Nucleocytoviricota</taxon>
        <taxon>Pokkesviricetes</taxon>
        <taxon>Chitovirales</taxon>
        <taxon>Poxviridae</taxon>
        <taxon>Chordopoxvirinae</taxon>
        <taxon>Avipoxvirus</taxon>
    </lineage>
</organism>
<proteinExistence type="predicted"/>
<protein>
    <submittedName>
        <fullName evidence="5">Ankyrin repeat family protein</fullName>
    </submittedName>
</protein>
<dbReference type="InterPro" id="IPR018272">
    <property type="entry name" value="PRANC_domain"/>
</dbReference>
<gene>
    <name evidence="5" type="ORF">fgpv_251</name>
</gene>
<dbReference type="SMART" id="SM00248">
    <property type="entry name" value="ANK"/>
    <property type="match status" value="7"/>
</dbReference>
<dbReference type="GO" id="GO:0051059">
    <property type="term" value="F:NF-kappaB binding"/>
    <property type="evidence" value="ECO:0007669"/>
    <property type="project" value="TreeGrafter"/>
</dbReference>
<name>A0A2H4X2P8_9POXV</name>
<dbReference type="Pfam" id="PF12796">
    <property type="entry name" value="Ank_2"/>
    <property type="match status" value="2"/>
</dbReference>
<dbReference type="PANTHER" id="PTHR46680">
    <property type="entry name" value="NF-KAPPA-B INHIBITOR ALPHA"/>
    <property type="match status" value="1"/>
</dbReference>
<dbReference type="Pfam" id="PF13637">
    <property type="entry name" value="Ank_4"/>
    <property type="match status" value="1"/>
</dbReference>
<evidence type="ECO:0000313" key="5">
    <source>
        <dbReference type="EMBL" id="AUD40339.1"/>
    </source>
</evidence>
<keyword evidence="6" id="KW-1185">Reference proteome</keyword>
<dbReference type="Proteomes" id="UP000235762">
    <property type="component" value="Segment"/>
</dbReference>
<feature type="repeat" description="ANK" evidence="3">
    <location>
        <begin position="239"/>
        <end position="275"/>
    </location>
</feature>
<sequence>MYSISIKMLKLYTSMFFDSTENILKEINKLQHKKKRTNSTSCIPLIPLHQAVETRNLEVVEALLDRGHDVNEMDHRYLTPLHIICSYPNKIGMKEVIVEKVKRDISSYEERVISEAYYNNDINIFKMLLLDDDNNTMINDVHDTLDYDDAIDTKIIKLLLAYGADTNIKTLDKLKTALHYAAANKNYKLVEYLLIYGAEVNSSDIGNNTPMHKAVQHRNEDAVKILLQYGSNTDYMNSCGTTPLHISVGRLLNRNNCSILKILLEHGTSVNIQSSILGFTALHLSIHNEDKLNLLLEYDADPNILNFEKETPLSMAVKITRYEINIYKRLIYNICLRAFKYPSIKTTEGYIKNMTCINNYPKYKSIKDACEYEIKNLESIKLSPKFSMADFLKDDNSLIVDKIINNTLIDHYYSFMDSFPIYGNIIKKSIDIAKDRYLLIQGAIRTMDNITFPSRCVSWYDIPLEIKHNILYFLDDKSLCNLIVAEHDT</sequence>
<feature type="domain" description="PRANC" evidence="4">
    <location>
        <begin position="385"/>
        <end position="483"/>
    </location>
</feature>
<evidence type="ECO:0000259" key="4">
    <source>
        <dbReference type="Pfam" id="PF09372"/>
    </source>
</evidence>
<evidence type="ECO:0000256" key="1">
    <source>
        <dbReference type="ARBA" id="ARBA00022737"/>
    </source>
</evidence>
<feature type="repeat" description="ANK" evidence="3">
    <location>
        <begin position="47"/>
        <end position="75"/>
    </location>
</feature>
<dbReference type="PANTHER" id="PTHR46680:SF3">
    <property type="entry name" value="NF-KAPPA-B INHIBITOR CACTUS"/>
    <property type="match status" value="1"/>
</dbReference>
<dbReference type="SUPFAM" id="SSF48403">
    <property type="entry name" value="Ankyrin repeat"/>
    <property type="match status" value="1"/>
</dbReference>
<evidence type="ECO:0000313" key="6">
    <source>
        <dbReference type="Proteomes" id="UP000235762"/>
    </source>
</evidence>
<evidence type="ECO:0000256" key="2">
    <source>
        <dbReference type="ARBA" id="ARBA00023043"/>
    </source>
</evidence>
<dbReference type="InterPro" id="IPR036770">
    <property type="entry name" value="Ankyrin_rpt-contain_sf"/>
</dbReference>
<reference evidence="5 6" key="1">
    <citation type="journal article" date="2017" name="BMC Genomics">
        <title>Comparative analysis of avian poxvirus genomes, including a novel poxvirus from lesser flamingos (Phoenicopterus minor), highlights the lack of conservation of the central region.</title>
        <authorList>
            <person name="Carulei O."/>
            <person name="Douglass N."/>
            <person name="Williamson A.L."/>
        </authorList>
    </citation>
    <scope>NUCLEOTIDE SEQUENCE [LARGE SCALE GENOMIC DNA]</scope>
    <source>
        <strain evidence="5">FGPVKD09</strain>
    </source>
</reference>
<evidence type="ECO:0000256" key="3">
    <source>
        <dbReference type="PROSITE-ProRule" id="PRU00023"/>
    </source>
</evidence>
<keyword evidence="2 3" id="KW-0040">ANK repeat</keyword>
<keyword evidence="1" id="KW-0677">Repeat</keyword>